<dbReference type="OrthoDB" id="2389872at2"/>
<dbReference type="GO" id="GO:0006355">
    <property type="term" value="P:regulation of DNA-templated transcription"/>
    <property type="evidence" value="ECO:0007669"/>
    <property type="project" value="InterPro"/>
</dbReference>
<sequence>MTAITIRKLPEGTKQKLRLRAAANGRSMEAEARDILVSALDAPARVDLSWVQLLIEAGLEHGDEGLKLPSRASGRPVDLFQ</sequence>
<comment type="caution">
    <text evidence="2">The sequence shown here is derived from an EMBL/GenBank/DDBJ whole genome shotgun (WGS) entry which is preliminary data.</text>
</comment>
<dbReference type="InterPro" id="IPR010985">
    <property type="entry name" value="Ribbon_hlx_hlx"/>
</dbReference>
<name>A0A4Q9KNU0_PROTD</name>
<dbReference type="GO" id="GO:0003677">
    <property type="term" value="F:DNA binding"/>
    <property type="evidence" value="ECO:0007669"/>
    <property type="project" value="UniProtKB-KW"/>
</dbReference>
<accession>A0A4Q9KNU0</accession>
<dbReference type="InterPro" id="IPR053853">
    <property type="entry name" value="FitA-like_RHH"/>
</dbReference>
<feature type="domain" description="Antitoxin FitA-like ribbon-helix-helix" evidence="1">
    <location>
        <begin position="3"/>
        <end position="40"/>
    </location>
</feature>
<evidence type="ECO:0000259" key="1">
    <source>
        <dbReference type="Pfam" id="PF22513"/>
    </source>
</evidence>
<dbReference type="InterPro" id="IPR013321">
    <property type="entry name" value="Arc_rbn_hlx_hlx"/>
</dbReference>
<keyword evidence="3" id="KW-1185">Reference proteome</keyword>
<dbReference type="Proteomes" id="UP000291933">
    <property type="component" value="Unassembled WGS sequence"/>
</dbReference>
<dbReference type="SUPFAM" id="SSF47598">
    <property type="entry name" value="Ribbon-helix-helix"/>
    <property type="match status" value="1"/>
</dbReference>
<evidence type="ECO:0000313" key="2">
    <source>
        <dbReference type="EMBL" id="TBT96276.1"/>
    </source>
</evidence>
<keyword evidence="2" id="KW-0238">DNA-binding</keyword>
<evidence type="ECO:0000313" key="3">
    <source>
        <dbReference type="Proteomes" id="UP000291933"/>
    </source>
</evidence>
<dbReference type="RefSeq" id="WP_131170688.1">
    <property type="nucleotide sequence ID" value="NZ_FXTL01000001.1"/>
</dbReference>
<dbReference type="Pfam" id="PF22513">
    <property type="entry name" value="FitA-like_RHH"/>
    <property type="match status" value="1"/>
</dbReference>
<organism evidence="2 3">
    <name type="scientific">Propioniciclava tarda</name>
    <dbReference type="NCBI Taxonomy" id="433330"/>
    <lineage>
        <taxon>Bacteria</taxon>
        <taxon>Bacillati</taxon>
        <taxon>Actinomycetota</taxon>
        <taxon>Actinomycetes</taxon>
        <taxon>Propionibacteriales</taxon>
        <taxon>Propionibacteriaceae</taxon>
        <taxon>Propioniciclava</taxon>
    </lineage>
</organism>
<dbReference type="AlphaFoldDB" id="A0A4Q9KNU0"/>
<proteinExistence type="predicted"/>
<dbReference type="EMBL" id="SDMR01000001">
    <property type="protein sequence ID" value="TBT96276.1"/>
    <property type="molecule type" value="Genomic_DNA"/>
</dbReference>
<reference evidence="2 3" key="1">
    <citation type="submission" date="2019-01" db="EMBL/GenBank/DDBJ databases">
        <title>Lactibacter flavus gen. nov., sp. nov., a novel bacterium of the family Propionibacteriaceae isolated from raw milk and dairy products.</title>
        <authorList>
            <person name="Huptas C."/>
            <person name="Wenning M."/>
            <person name="Breitenwieser F."/>
            <person name="Doll E."/>
            <person name="Von Neubeck M."/>
            <person name="Busse H.-J."/>
            <person name="Scherer S."/>
        </authorList>
    </citation>
    <scope>NUCLEOTIDE SEQUENCE [LARGE SCALE GENOMIC DNA]</scope>
    <source>
        <strain evidence="2 3">DSM 22130</strain>
    </source>
</reference>
<protein>
    <submittedName>
        <fullName evidence="2">Arc family DNA-binding protein</fullName>
    </submittedName>
</protein>
<dbReference type="Gene3D" id="1.10.1220.10">
    <property type="entry name" value="Met repressor-like"/>
    <property type="match status" value="1"/>
</dbReference>
<gene>
    <name evidence="2" type="ORF">ET996_01000</name>
</gene>